<comment type="caution">
    <text evidence="2">The sequence shown here is derived from an EMBL/GenBank/DDBJ whole genome shotgun (WGS) entry which is preliminary data.</text>
</comment>
<dbReference type="GO" id="GO:0016787">
    <property type="term" value="F:hydrolase activity"/>
    <property type="evidence" value="ECO:0007669"/>
    <property type="project" value="UniProtKB-KW"/>
</dbReference>
<dbReference type="InterPro" id="IPR050266">
    <property type="entry name" value="AB_hydrolase_sf"/>
</dbReference>
<organism evidence="2 3">
    <name type="scientific">Solirubrobacter deserti</name>
    <dbReference type="NCBI Taxonomy" id="2282478"/>
    <lineage>
        <taxon>Bacteria</taxon>
        <taxon>Bacillati</taxon>
        <taxon>Actinomycetota</taxon>
        <taxon>Thermoleophilia</taxon>
        <taxon>Solirubrobacterales</taxon>
        <taxon>Solirubrobacteraceae</taxon>
        <taxon>Solirubrobacter</taxon>
    </lineage>
</organism>
<dbReference type="Pfam" id="PF12697">
    <property type="entry name" value="Abhydrolase_6"/>
    <property type="match status" value="1"/>
</dbReference>
<sequence>MVPVLLLHGSGPGTTAAAWDPLVDALGERFEVIAPDLPGFGDAPRAPIEDWEDIVAPDEPCAIVGNSAGGALALMLAARGLATKVVAVGSMGYPMPLPRGLDALWGTGPTHAEARALLDLLFHDPPGDEAVDARLAAMRAQPHYRELFPQPRQRWVDALSLTPGELASIQAPVLLIHGAEDRIVPPEHSVHRLVQLLPDARAHIFGRCGHASPLEYTAEFNRLVLTFLED</sequence>
<dbReference type="PANTHER" id="PTHR43798:SF33">
    <property type="entry name" value="HYDROLASE, PUTATIVE (AFU_ORTHOLOGUE AFUA_2G14860)-RELATED"/>
    <property type="match status" value="1"/>
</dbReference>
<gene>
    <name evidence="2" type="ORF">OJ962_10955</name>
</gene>
<protein>
    <submittedName>
        <fullName evidence="2">Alpha/beta fold hydrolase</fullName>
    </submittedName>
</protein>
<dbReference type="SUPFAM" id="SSF53474">
    <property type="entry name" value="alpha/beta-Hydrolases"/>
    <property type="match status" value="1"/>
</dbReference>
<feature type="domain" description="AB hydrolase-1" evidence="1">
    <location>
        <begin position="4"/>
        <end position="222"/>
    </location>
</feature>
<dbReference type="InterPro" id="IPR029058">
    <property type="entry name" value="AB_hydrolase_fold"/>
</dbReference>
<proteinExistence type="predicted"/>
<dbReference type="RefSeq" id="WP_202954098.1">
    <property type="nucleotide sequence ID" value="NZ_JAPCID010000013.1"/>
</dbReference>
<dbReference type="PANTHER" id="PTHR43798">
    <property type="entry name" value="MONOACYLGLYCEROL LIPASE"/>
    <property type="match status" value="1"/>
</dbReference>
<reference evidence="2" key="1">
    <citation type="submission" date="2022-10" db="EMBL/GenBank/DDBJ databases">
        <title>The WGS of Solirubrobacter sp. CPCC 204708.</title>
        <authorList>
            <person name="Jiang Z."/>
        </authorList>
    </citation>
    <scope>NUCLEOTIDE SEQUENCE</scope>
    <source>
        <strain evidence="2">CPCC 204708</strain>
    </source>
</reference>
<evidence type="ECO:0000313" key="3">
    <source>
        <dbReference type="Proteomes" id="UP001147700"/>
    </source>
</evidence>
<dbReference type="Gene3D" id="3.40.50.1820">
    <property type="entry name" value="alpha/beta hydrolase"/>
    <property type="match status" value="1"/>
</dbReference>
<keyword evidence="2" id="KW-0378">Hydrolase</keyword>
<accession>A0ABT4RHK7</accession>
<name>A0ABT4RHK7_9ACTN</name>
<evidence type="ECO:0000259" key="1">
    <source>
        <dbReference type="Pfam" id="PF12697"/>
    </source>
</evidence>
<dbReference type="EMBL" id="JAPCID010000013">
    <property type="protein sequence ID" value="MDA0138022.1"/>
    <property type="molecule type" value="Genomic_DNA"/>
</dbReference>
<dbReference type="Proteomes" id="UP001147700">
    <property type="component" value="Unassembled WGS sequence"/>
</dbReference>
<keyword evidence="3" id="KW-1185">Reference proteome</keyword>
<evidence type="ECO:0000313" key="2">
    <source>
        <dbReference type="EMBL" id="MDA0138022.1"/>
    </source>
</evidence>
<dbReference type="PRINTS" id="PR00111">
    <property type="entry name" value="ABHYDROLASE"/>
</dbReference>
<dbReference type="InterPro" id="IPR000073">
    <property type="entry name" value="AB_hydrolase_1"/>
</dbReference>